<dbReference type="SUPFAM" id="SSF52540">
    <property type="entry name" value="P-loop containing nucleoside triphosphate hydrolases"/>
    <property type="match status" value="1"/>
</dbReference>
<dbReference type="PANTHER" id="PTHR43185:SF2">
    <property type="entry name" value="FERROUS IRON TRANSPORT PROTEIN B"/>
    <property type="match status" value="1"/>
</dbReference>
<name>A0A7M2RNL0_9FIRM</name>
<protein>
    <submittedName>
        <fullName evidence="3">Ferrous iron transporter B</fullName>
    </submittedName>
</protein>
<evidence type="ECO:0000313" key="4">
    <source>
        <dbReference type="Proteomes" id="UP000593601"/>
    </source>
</evidence>
<evidence type="ECO:0000259" key="2">
    <source>
        <dbReference type="PROSITE" id="PS51711"/>
    </source>
</evidence>
<dbReference type="InterPro" id="IPR030389">
    <property type="entry name" value="G_FEOB_dom"/>
</dbReference>
<feature type="transmembrane region" description="Helical" evidence="1">
    <location>
        <begin position="389"/>
        <end position="405"/>
    </location>
</feature>
<dbReference type="InterPro" id="IPR011642">
    <property type="entry name" value="Gate_dom"/>
</dbReference>
<dbReference type="KEGG" id="bliq:INP51_05650"/>
<sequence length="630" mass="69190">MAMNAVDTGLVIRKRHETDKIIALGGSPNVGKSTVFNELCGSHQHTGNWAGKTVTSAQGYFEYHQNGYVCVDLPGCYSLMAHSAEEEVARDFICSDKADAVIIVCDATCLERCMSLVLQTLEITSKVVVCVNLMDEAAKKKIEINLGLLSKRLGVPVIGTAARSRDGLDRLMEAVHKIILSPENPTIRIPYSEFDDIASAVVSTSEDICDGAVTYEDKNYWKKESKIDQILTGKWTAFPIMFLALMGIFWLTITGANYPSQWLSTFLFWIEDQLTDFFHWMKVPGILTGMLIHGVYRVLAWVVSVMLPPMAIFFPLFTLLEDVGVLPRIAFNMDKCFKKCSACGKQALTMCMGFGCNAAGVVGCRIIDSPRERLIAILTNNFVPCNGRFPTLITIISMFFIGTAAGAGKTILSAGIMTLFIVLSIAITFLTSKLLSKTVLKGIPSSFTLELPPYRKPQIGRVVVRSIFDRTLFVLGRAVSVAAPAGLIIWLMANIVIGDKTVLLHCSDFLDPFGRLLGMDGVILLAFILGFPANEIVIPIMIMTYMAEGSILDIGNLTVLRQLFIDNGWTWITAISVMLFSMMHWPCSTTCLTIKKETQSVKWTLLSVLIPTATGMLICSLFAAVAKAIV</sequence>
<keyword evidence="1" id="KW-0472">Membrane</keyword>
<dbReference type="PROSITE" id="PS51711">
    <property type="entry name" value="G_FEOB"/>
    <property type="match status" value="1"/>
</dbReference>
<dbReference type="InterPro" id="IPR027417">
    <property type="entry name" value="P-loop_NTPase"/>
</dbReference>
<dbReference type="PANTHER" id="PTHR43185">
    <property type="entry name" value="FERROUS IRON TRANSPORT PROTEIN B"/>
    <property type="match status" value="1"/>
</dbReference>
<dbReference type="GO" id="GO:0005525">
    <property type="term" value="F:GTP binding"/>
    <property type="evidence" value="ECO:0007669"/>
    <property type="project" value="InterPro"/>
</dbReference>
<keyword evidence="1" id="KW-1133">Transmembrane helix</keyword>
<feature type="transmembrane region" description="Helical" evidence="1">
    <location>
        <begin position="235"/>
        <end position="253"/>
    </location>
</feature>
<dbReference type="CDD" id="cd01879">
    <property type="entry name" value="FeoB"/>
    <property type="match status" value="1"/>
</dbReference>
<dbReference type="AlphaFoldDB" id="A0A7M2RNL0"/>
<dbReference type="InterPro" id="IPR050860">
    <property type="entry name" value="FeoB_GTPase"/>
</dbReference>
<keyword evidence="4" id="KW-1185">Reference proteome</keyword>
<dbReference type="GO" id="GO:0015093">
    <property type="term" value="F:ferrous iron transmembrane transporter activity"/>
    <property type="evidence" value="ECO:0007669"/>
    <property type="project" value="InterPro"/>
</dbReference>
<feature type="transmembrane region" description="Helical" evidence="1">
    <location>
        <begin position="298"/>
        <end position="320"/>
    </location>
</feature>
<dbReference type="Pfam" id="PF07664">
    <property type="entry name" value="FeoB_C"/>
    <property type="match status" value="1"/>
</dbReference>
<evidence type="ECO:0000256" key="1">
    <source>
        <dbReference type="SAM" id="Phobius"/>
    </source>
</evidence>
<organism evidence="3 4">
    <name type="scientific">Blautia liquoris</name>
    <dbReference type="NCBI Taxonomy" id="2779518"/>
    <lineage>
        <taxon>Bacteria</taxon>
        <taxon>Bacillati</taxon>
        <taxon>Bacillota</taxon>
        <taxon>Clostridia</taxon>
        <taxon>Lachnospirales</taxon>
        <taxon>Lachnospiraceae</taxon>
        <taxon>Blautia</taxon>
    </lineage>
</organism>
<feature type="domain" description="FeoB-type G" evidence="2">
    <location>
        <begin position="19"/>
        <end position="181"/>
    </location>
</feature>
<dbReference type="Proteomes" id="UP000593601">
    <property type="component" value="Chromosome"/>
</dbReference>
<dbReference type="GO" id="GO:0005886">
    <property type="term" value="C:plasma membrane"/>
    <property type="evidence" value="ECO:0007669"/>
    <property type="project" value="TreeGrafter"/>
</dbReference>
<proteinExistence type="predicted"/>
<dbReference type="EMBL" id="CP063304">
    <property type="protein sequence ID" value="QOV20940.1"/>
    <property type="molecule type" value="Genomic_DNA"/>
</dbReference>
<feature type="transmembrane region" description="Helical" evidence="1">
    <location>
        <begin position="603"/>
        <end position="626"/>
    </location>
</feature>
<dbReference type="Gene3D" id="3.40.50.300">
    <property type="entry name" value="P-loop containing nucleotide triphosphate hydrolases"/>
    <property type="match status" value="1"/>
</dbReference>
<evidence type="ECO:0000313" key="3">
    <source>
        <dbReference type="EMBL" id="QOV20940.1"/>
    </source>
</evidence>
<keyword evidence="1" id="KW-0812">Transmembrane</keyword>
<feature type="transmembrane region" description="Helical" evidence="1">
    <location>
        <begin position="474"/>
        <end position="497"/>
    </location>
</feature>
<gene>
    <name evidence="3" type="ORF">INP51_05650</name>
</gene>
<feature type="transmembrane region" description="Helical" evidence="1">
    <location>
        <begin position="411"/>
        <end position="431"/>
    </location>
</feature>
<feature type="transmembrane region" description="Helical" evidence="1">
    <location>
        <begin position="517"/>
        <end position="542"/>
    </location>
</feature>
<dbReference type="Pfam" id="PF07670">
    <property type="entry name" value="Gate"/>
    <property type="match status" value="2"/>
</dbReference>
<accession>A0A7M2RNL0</accession>
<dbReference type="Pfam" id="PF02421">
    <property type="entry name" value="FeoB_N"/>
    <property type="match status" value="1"/>
</dbReference>
<dbReference type="InterPro" id="IPR011640">
    <property type="entry name" value="Fe2_transport_prot_B_C"/>
</dbReference>
<reference evidence="3 4" key="1">
    <citation type="submission" date="2020-10" db="EMBL/GenBank/DDBJ databases">
        <title>Blautia liquoris sp.nov., isolated from the mud in a fermentation cellar used for the production of Chinese strong-flavoured liquor.</title>
        <authorList>
            <person name="Lu L."/>
        </authorList>
    </citation>
    <scope>NUCLEOTIDE SEQUENCE [LARGE SCALE GENOMIC DNA]</scope>
    <source>
        <strain evidence="3 4">LZLJ-3</strain>
    </source>
</reference>